<evidence type="ECO:0000313" key="2">
    <source>
        <dbReference type="Proteomes" id="UP000276984"/>
    </source>
</evidence>
<keyword evidence="2" id="KW-1185">Reference proteome</keyword>
<evidence type="ECO:0000313" key="1">
    <source>
        <dbReference type="EMBL" id="AYG93966.1"/>
    </source>
</evidence>
<gene>
    <name evidence="1" type="ORF">D8I30_01250</name>
</gene>
<reference evidence="1 2" key="1">
    <citation type="submission" date="2018-10" db="EMBL/GenBank/DDBJ databases">
        <title>Complete genome sequence of Brevundimonas naejangsanensis BRV3.</title>
        <authorList>
            <person name="Berrios L."/>
            <person name="Ely B."/>
        </authorList>
    </citation>
    <scope>NUCLEOTIDE SEQUENCE [LARGE SCALE GENOMIC DNA]</scope>
    <source>
        <strain evidence="1 2">BRV3</strain>
    </source>
</reference>
<organism evidence="1 2">
    <name type="scientific">Brevundimonas naejangsanensis</name>
    <dbReference type="NCBI Taxonomy" id="588932"/>
    <lineage>
        <taxon>Bacteria</taxon>
        <taxon>Pseudomonadati</taxon>
        <taxon>Pseudomonadota</taxon>
        <taxon>Alphaproteobacteria</taxon>
        <taxon>Caulobacterales</taxon>
        <taxon>Caulobacteraceae</taxon>
        <taxon>Brevundimonas</taxon>
    </lineage>
</organism>
<dbReference type="AlphaFoldDB" id="A0A494RJ74"/>
<proteinExistence type="predicted"/>
<name>A0A494RJ74_9CAUL</name>
<protein>
    <submittedName>
        <fullName evidence="1">Uncharacterized protein</fullName>
    </submittedName>
</protein>
<dbReference type="OrthoDB" id="47054at76892"/>
<accession>A0A494RJ74</accession>
<dbReference type="Proteomes" id="UP000276984">
    <property type="component" value="Chromosome"/>
</dbReference>
<dbReference type="EMBL" id="CP032707">
    <property type="protein sequence ID" value="AYG93966.1"/>
    <property type="molecule type" value="Genomic_DNA"/>
</dbReference>
<sequence>MQLDRLSPLPATDTAYDLVMIRQDGAETLYALGIVRKAHLSDAAYANRRHITLTRAVETNEVTFRFRNPHAVDDREVRWLKHAPKAAVIAMGIALITTAASQRASTWREQRMVEIAAVQRQAARAALDAELQASARADWTDLERTDAATRLLCVAQKVSTPGGAPVPLLGYAGEAKELVLRLPEGADTSSLLAAGGIEQGGPTAIVFGQEVCG</sequence>